<evidence type="ECO:0000313" key="4">
    <source>
        <dbReference type="Proteomes" id="UP000283569"/>
    </source>
</evidence>
<dbReference type="EMBL" id="MRDB01000001">
    <property type="protein sequence ID" value="RKL51235.1"/>
    <property type="molecule type" value="Genomic_DNA"/>
</dbReference>
<evidence type="ECO:0000259" key="2">
    <source>
        <dbReference type="Pfam" id="PF20248"/>
    </source>
</evidence>
<dbReference type="InterPro" id="IPR046538">
    <property type="entry name" value="DUF6603"/>
</dbReference>
<feature type="domain" description="DUF6603" evidence="2">
    <location>
        <begin position="1711"/>
        <end position="2229"/>
    </location>
</feature>
<protein>
    <recommendedName>
        <fullName evidence="2">DUF6603 domain-containing protein</fullName>
    </recommendedName>
</protein>
<dbReference type="Gene3D" id="3.60.15.10">
    <property type="entry name" value="Ribonuclease Z/Hydroxyacylglutathione hydrolase-like"/>
    <property type="match status" value="1"/>
</dbReference>
<accession>A0A420UBS0</accession>
<reference evidence="3 4" key="1">
    <citation type="journal article" date="2018" name="Sci. Rep.">
        <title>Characterisation of pathogen-specific regions and novel effector candidates in Fusarium oxysporum f. sp. cepae.</title>
        <authorList>
            <person name="Armitage A.D."/>
            <person name="Taylor A."/>
            <person name="Sobczyk M.K."/>
            <person name="Baxter L."/>
            <person name="Greenfield B.P."/>
            <person name="Bates H.J."/>
            <person name="Wilson F."/>
            <person name="Jackson A.C."/>
            <person name="Ott S."/>
            <person name="Harrison R.J."/>
            <person name="Clarkson J.P."/>
        </authorList>
    </citation>
    <scope>NUCLEOTIDE SEQUENCE [LARGE SCALE GENOMIC DNA]</scope>
    <source>
        <strain evidence="3 4">Fp_A8</strain>
    </source>
</reference>
<feature type="compositionally biased region" description="Basic and acidic residues" evidence="1">
    <location>
        <begin position="2362"/>
        <end position="2373"/>
    </location>
</feature>
<sequence>MPPPVLHVIYAGRGDAMVLECDDSSTPNKRNFILVDGGPRKYDYLGDNAPYHRYLMSACRQIMGQNNRFAGIIFSHPHEDHYGGYLHAVAGSQDIYSNNVFVPTPESDTDTVNASIHTACIDAGLSDAVLHPENDEHKFLIYPVKAIFPSRPAITWYYKDTDRLRGHEFEHNKGLTENQRSILMYTVTPNSFNGMGIFFTGDNDADKISGCMASEFPVKTNRKFAIYKIQHHGALKDSMKHFHKPRFSQDIQYISFMYLLLKIRLRNAYLPFDEAIQRTAFHAAKRLYTEILPESTRKKYLKKVESVVNYIKSELLSNVVPPPAGEAQMHIELSDGDPRIYPDPREALDRLDGMLDGPGGEHQAEWIELRDKHANIELMTYLRVRSVLRFYSSFVADVYVVSANYRYFHPRAEVLFGLALAVKGQNRKARLYVTNGKSINIDELDRVAQVMDEGSVKDLFYGNHLRVSFLRNESYMSLNGASQGMGQLPIINHDMNNATQEIKILKNSDHQLGLRNELNVLLEGTDPSKILLTKQYQIMSFMNNSTHYLYLELENDRLEWKVSEANDQRFVWIDAKELVFFKHFPFEIKCRKERFGIHSRTFSCRWSGVVHGLEFYFMGDLHTGEHLHEIGGGIKYSKNPFGWKSAVIHIRDLSTQFQSEADLRKLDPSRIQINTGGSVETSFVPDSNFLKETAGSRSEHSLRQAFEIFNDPIKDKVNPNIIETLSRLYRDKEALVKVMQRLPEALLKIGFATFEVDLDASTATLDSHPLEGRVIGSASLRQPKAEEGKDSLIDIEMAGFVFQLNDIVVCVDKCCSKQVYLSVAAEAHMKGAGLNLKLAWDSTEKETIISFSSSIVAIKDVITALLGTGKDARKILQGDIPFTARLRAGEAGTSLGSMTGPVHEVGFSLSQPFGRHDIYDLEDIWVRTQFEDWRSFLPIPEKSKKVTADVLLRILNPLNPESSRIAAAVQLAMPVPNKPQIIVAAQFSAIPLTRIGDYDYRFRIKSASYGVTVPDIAELIGLSSLSDKMKSLPVLSDVLNSVQVREAGISVEKVKDEWEFREWDFDLEIPALELLPGRLCLVDTRVRVESFGKDEVQVKGEATFRSEMLQKEAKVSLGLPTERNLGYIVISATNSFTLDDIFFTFGLGDLPKIPFLTGNAAVKLSYCDAKFKKSDDGKITMLSTTAKLEAKELVVDPFKMQDIELSLSWYRGQEETVKSATCFELSALLPNITSVIKVMYDGKRKEFTASITPMVGSPTKVVDVLNILIPGVNSPLHSALGSLKIKIVEMSLDLLTGYPSSFKLEMMDEATIQLPKATDGGESFAVGSVTVQYAKETSKLDVFAALVIGGIRTKISLMTSTSSSSGERSVEFGISLEKGQQELGLLALLAAVGIDSVEIPRPEGCPEFTIGATTIKGKFLDKDKSGLKFAQLSAHIEVASVLMTDWDMSMDYINLDFDYNGSLTDKKLSASVTGKLTIAKSAEMTIKYVDAKEVLELDAKLHLIKAKEVKVKSILQWLANDALEDPLPSFISETIVNLETSKFAMSLSRHKGEASSAITVSLSFTLGPITVQLAKTKTRPHDAKNNDKLPWKTILKLAVDTLPRPPPLPLVGQMEQPFSTQIYWNNSDISLEEVGKLNSLATFKNQQILRSNRAAEGSPFGQGLTFMLLENGEVILASKPRKSKKKHDTSGKMMVTSEEEDNPEAPEMKKVNKRVNGVNITNIGLDYDAKRQRIKVKFTARMTVGPLDGELINFSMSLKLPRGQKIDLSHWENLDIEMGLDGLSLAMTGSNLNVAGTLHRIKTGGDDLSVAGFEGGVSAKLKKYQFVGFGSYKNVKSRQEEFVSLMAYAMLSGPMVKTGLVELNSISGGFGFGSKLEIPSITDIHKFPLLLSPDVDPMIMFERLRGTGDAKYMTETNGANWVAAGVMGTACELIDVRAILTIPLDPSAGELAIVGTASARFPRDAKPGKALAAIKINFQGSIDISRGFMLFEGRISDGSFILFDDCILSGGFAVGAWFGTSPQAGDWCITIGGWHPKFQAPSHYPSAPPRMRLQWSYGDTKYLTLDGQAYAAVTPDAVMAGLAVQVKFEKWSCGATFDFRTDLILWLHPLHYDVYFHVSASLWYEVDVWIARKKLHISMGADLYITGPPFAGTVEFDVTVMVVRVKFGDHGIKDDFLEFHEFMSLVLGNDNISHVLSLESGGIAPSQAAKEAQTPESIWIVRGGSLVFSIASRMPTTKIEFTGAKDPERRTDRRILARPMQLLANSAGLKANMEVSITDSRGSSVHGFTFEVAYEQLPKSLWGPFNSNPNTMLYEASESTVTHATGLSIQAPRAQWSSHNPRVIQISKVTQPEPVHASFIDDPTRDHGLDAKPRTNVGSGKEDFFNAREALMGNEQQEELEAVKKRNARRSYIVDQWMGIRKIRTPASLRSDVPLRYAKGLVHFSHVAPRVSVE</sequence>
<dbReference type="Proteomes" id="UP000283569">
    <property type="component" value="Unassembled WGS sequence"/>
</dbReference>
<gene>
    <name evidence="3" type="ORF">BFJ72_g688</name>
</gene>
<comment type="caution">
    <text evidence="3">The sequence shown here is derived from an EMBL/GenBank/DDBJ whole genome shotgun (WGS) entry which is preliminary data.</text>
</comment>
<dbReference type="Pfam" id="PF20248">
    <property type="entry name" value="DUF6603"/>
    <property type="match status" value="1"/>
</dbReference>
<name>A0A420UBS0_GIBIN</name>
<feature type="region of interest" description="Disordered" evidence="1">
    <location>
        <begin position="1679"/>
        <end position="1707"/>
    </location>
</feature>
<dbReference type="SUPFAM" id="SSF56281">
    <property type="entry name" value="Metallo-hydrolase/oxidoreductase"/>
    <property type="match status" value="1"/>
</dbReference>
<proteinExistence type="predicted"/>
<dbReference type="InterPro" id="IPR036866">
    <property type="entry name" value="RibonucZ/Hydroxyglut_hydro"/>
</dbReference>
<evidence type="ECO:0000313" key="3">
    <source>
        <dbReference type="EMBL" id="RKL51235.1"/>
    </source>
</evidence>
<feature type="region of interest" description="Disordered" evidence="1">
    <location>
        <begin position="2357"/>
        <end position="2380"/>
    </location>
</feature>
<organism evidence="3 4">
    <name type="scientific">Gibberella intermedia</name>
    <name type="common">Bulb rot disease fungus</name>
    <name type="synonym">Fusarium proliferatum</name>
    <dbReference type="NCBI Taxonomy" id="948311"/>
    <lineage>
        <taxon>Eukaryota</taxon>
        <taxon>Fungi</taxon>
        <taxon>Dikarya</taxon>
        <taxon>Ascomycota</taxon>
        <taxon>Pezizomycotina</taxon>
        <taxon>Sordariomycetes</taxon>
        <taxon>Hypocreomycetidae</taxon>
        <taxon>Hypocreales</taxon>
        <taxon>Nectriaceae</taxon>
        <taxon>Fusarium</taxon>
        <taxon>Fusarium fujikuroi species complex</taxon>
    </lineage>
</organism>
<evidence type="ECO:0000256" key="1">
    <source>
        <dbReference type="SAM" id="MobiDB-lite"/>
    </source>
</evidence>